<protein>
    <submittedName>
        <fullName evidence="2">Asparaginase</fullName>
    </submittedName>
</protein>
<dbReference type="Pfam" id="PF06089">
    <property type="entry name" value="Asparaginase_II"/>
    <property type="match status" value="1"/>
</dbReference>
<dbReference type="PANTHER" id="PTHR42110:SF1">
    <property type="entry name" value="L-ASPARAGINASE, PUTATIVE (AFU_ORTHOLOGUE AFUA_3G11890)-RELATED"/>
    <property type="match status" value="1"/>
</dbReference>
<dbReference type="PANTHER" id="PTHR42110">
    <property type="entry name" value="L-ASPARAGINASE, PUTATIVE (AFU_ORTHOLOGUE AFUA_3G11890)-RELATED"/>
    <property type="match status" value="1"/>
</dbReference>
<feature type="region of interest" description="Disordered" evidence="1">
    <location>
        <begin position="1"/>
        <end position="21"/>
    </location>
</feature>
<sequence>MGKRQSQRPRQSGARNLGKATSMSNTVARVYRGKWVDLTHQAHVAVVDKNGKLLYSLGDPERFTFVRSSAKPFQALVACESGAVEGYGLNDEALALLCASHNGEALHVKNVVEILEKAGLGEAALQCGTHPSLAPAVAKTQPSVLTNAYSNCSGKHTGMLITTQWLGEDVTTYLEPSHPHQERILEVLSELSDTPKEAIGLATDGCGVPVHSLPLRSFALATAHMADPSALEPKRAAYLRRIAGAMMAHPFMVAGSGRVCTRLMEEAKGEAFVKLGADGYYMAGVPSKGWGITCKVEDGNVAICEGLIIHVLHQLGVLSQEGFDALEGFHSPKRTNHRGEVVGRVAYDVVLREHP</sequence>
<accession>A0ABS2WQU2</accession>
<evidence type="ECO:0000313" key="2">
    <source>
        <dbReference type="EMBL" id="MBN2963996.1"/>
    </source>
</evidence>
<comment type="caution">
    <text evidence="2">The sequence shown here is derived from an EMBL/GenBank/DDBJ whole genome shotgun (WGS) entry which is preliminary data.</text>
</comment>
<organism evidence="2 3">
    <name type="scientific">Sulfurospirillum tamanense</name>
    <dbReference type="NCBI Taxonomy" id="2813362"/>
    <lineage>
        <taxon>Bacteria</taxon>
        <taxon>Pseudomonadati</taxon>
        <taxon>Campylobacterota</taxon>
        <taxon>Epsilonproteobacteria</taxon>
        <taxon>Campylobacterales</taxon>
        <taxon>Sulfurospirillaceae</taxon>
        <taxon>Sulfurospirillum</taxon>
    </lineage>
</organism>
<proteinExistence type="predicted"/>
<evidence type="ECO:0000313" key="3">
    <source>
        <dbReference type="Proteomes" id="UP000703590"/>
    </source>
</evidence>
<gene>
    <name evidence="2" type="ORF">JWV37_04305</name>
</gene>
<reference evidence="3" key="1">
    <citation type="submission" date="2021-02" db="EMBL/GenBank/DDBJ databases">
        <title>Sulfurospirillum tamanensis sp. nov.</title>
        <authorList>
            <person name="Merkel A.Y."/>
        </authorList>
    </citation>
    <scope>NUCLEOTIDE SEQUENCE [LARGE SCALE GENOMIC DNA]</scope>
    <source>
        <strain evidence="3">T05b</strain>
    </source>
</reference>
<reference evidence="2 3" key="2">
    <citation type="submission" date="2021-02" db="EMBL/GenBank/DDBJ databases">
        <title>Sulfurospirillum tamanensis sp. nov.</title>
        <authorList>
            <person name="Frolova A."/>
            <person name="Merkel A."/>
            <person name="Slobodkin A."/>
        </authorList>
    </citation>
    <scope>NUCLEOTIDE SEQUENCE [LARGE SCALE GENOMIC DNA]</scope>
    <source>
        <strain evidence="2 3">T05b</strain>
    </source>
</reference>
<dbReference type="Proteomes" id="UP000703590">
    <property type="component" value="Unassembled WGS sequence"/>
</dbReference>
<keyword evidence="3" id="KW-1185">Reference proteome</keyword>
<evidence type="ECO:0000256" key="1">
    <source>
        <dbReference type="SAM" id="MobiDB-lite"/>
    </source>
</evidence>
<reference evidence="2 3" key="3">
    <citation type="submission" date="2021-02" db="EMBL/GenBank/DDBJ databases">
        <authorList>
            <person name="Merkel A.Y."/>
        </authorList>
    </citation>
    <scope>NUCLEOTIDE SEQUENCE [LARGE SCALE GENOMIC DNA]</scope>
    <source>
        <strain evidence="2 3">T05b</strain>
    </source>
</reference>
<dbReference type="EMBL" id="JAFHKK010000006">
    <property type="protein sequence ID" value="MBN2963996.1"/>
    <property type="molecule type" value="Genomic_DNA"/>
</dbReference>
<feature type="compositionally biased region" description="Polar residues" evidence="1">
    <location>
        <begin position="8"/>
        <end position="21"/>
    </location>
</feature>
<dbReference type="RefSeq" id="WP_205458544.1">
    <property type="nucleotide sequence ID" value="NZ_JAFHKK010000006.1"/>
</dbReference>
<dbReference type="InterPro" id="IPR010349">
    <property type="entry name" value="Asparaginase_II"/>
</dbReference>
<name>A0ABS2WQU2_9BACT</name>